<dbReference type="GO" id="GO:0005634">
    <property type="term" value="C:nucleus"/>
    <property type="evidence" value="ECO:0007669"/>
    <property type="project" value="UniProtKB-SubCell"/>
</dbReference>
<name>A0A8C4U0E4_FALTI</name>
<keyword evidence="5" id="KW-0862">Zinc</keyword>
<dbReference type="PANTHER" id="PTHR24388">
    <property type="entry name" value="ZINC FINGER PROTEIN"/>
    <property type="match status" value="1"/>
</dbReference>
<evidence type="ECO:0000256" key="1">
    <source>
        <dbReference type="ARBA" id="ARBA00004123"/>
    </source>
</evidence>
<reference evidence="9" key="2">
    <citation type="submission" date="2025-09" db="UniProtKB">
        <authorList>
            <consortium name="Ensembl"/>
        </authorList>
    </citation>
    <scope>IDENTIFICATION</scope>
</reference>
<evidence type="ECO:0000313" key="10">
    <source>
        <dbReference type="Proteomes" id="UP000694562"/>
    </source>
</evidence>
<dbReference type="GO" id="GO:0000978">
    <property type="term" value="F:RNA polymerase II cis-regulatory region sequence-specific DNA binding"/>
    <property type="evidence" value="ECO:0007669"/>
    <property type="project" value="TreeGrafter"/>
</dbReference>
<reference evidence="9" key="1">
    <citation type="submission" date="2025-08" db="UniProtKB">
        <authorList>
            <consortium name="Ensembl"/>
        </authorList>
    </citation>
    <scope>IDENTIFICATION</scope>
</reference>
<evidence type="ECO:0000256" key="7">
    <source>
        <dbReference type="PROSITE-ProRule" id="PRU00042"/>
    </source>
</evidence>
<dbReference type="GO" id="GO:0000981">
    <property type="term" value="F:DNA-binding transcription factor activity, RNA polymerase II-specific"/>
    <property type="evidence" value="ECO:0007669"/>
    <property type="project" value="TreeGrafter"/>
</dbReference>
<evidence type="ECO:0000313" key="9">
    <source>
        <dbReference type="Ensembl" id="ENSFTIP00000006165.1"/>
    </source>
</evidence>
<evidence type="ECO:0000256" key="3">
    <source>
        <dbReference type="ARBA" id="ARBA00022737"/>
    </source>
</evidence>
<evidence type="ECO:0000256" key="5">
    <source>
        <dbReference type="ARBA" id="ARBA00022833"/>
    </source>
</evidence>
<evidence type="ECO:0000256" key="2">
    <source>
        <dbReference type="ARBA" id="ARBA00022723"/>
    </source>
</evidence>
<evidence type="ECO:0000259" key="8">
    <source>
        <dbReference type="PROSITE" id="PS50157"/>
    </source>
</evidence>
<dbReference type="Proteomes" id="UP000694562">
    <property type="component" value="Unplaced"/>
</dbReference>
<dbReference type="OrthoDB" id="6077919at2759"/>
<dbReference type="Ensembl" id="ENSFTIT00000006447.1">
    <property type="protein sequence ID" value="ENSFTIP00000006165.1"/>
    <property type="gene ID" value="ENSFTIG00000004235.1"/>
</dbReference>
<dbReference type="SMART" id="SM00355">
    <property type="entry name" value="ZnF_C2H2"/>
    <property type="match status" value="2"/>
</dbReference>
<dbReference type="AlphaFoldDB" id="A0A8C4U0E4"/>
<feature type="domain" description="C2H2-type" evidence="8">
    <location>
        <begin position="6"/>
        <end position="33"/>
    </location>
</feature>
<dbReference type="FunFam" id="3.30.160.60:FF:000446">
    <property type="entry name" value="Zinc finger protein"/>
    <property type="match status" value="1"/>
</dbReference>
<keyword evidence="10" id="KW-1185">Reference proteome</keyword>
<comment type="subcellular location">
    <subcellularLocation>
        <location evidence="1">Nucleus</location>
    </subcellularLocation>
</comment>
<dbReference type="PROSITE" id="PS50157">
    <property type="entry name" value="ZINC_FINGER_C2H2_2"/>
    <property type="match status" value="2"/>
</dbReference>
<dbReference type="Gene3D" id="3.30.160.60">
    <property type="entry name" value="Classic Zinc Finger"/>
    <property type="match status" value="2"/>
</dbReference>
<accession>A0A8C4U0E4</accession>
<evidence type="ECO:0000256" key="4">
    <source>
        <dbReference type="ARBA" id="ARBA00022771"/>
    </source>
</evidence>
<keyword evidence="4 7" id="KW-0863">Zinc-finger</keyword>
<keyword evidence="2" id="KW-0479">Metal-binding</keyword>
<dbReference type="Pfam" id="PF00096">
    <property type="entry name" value="zf-C2H2"/>
    <property type="match status" value="1"/>
</dbReference>
<dbReference type="InterPro" id="IPR036236">
    <property type="entry name" value="Znf_C2H2_sf"/>
</dbReference>
<dbReference type="SUPFAM" id="SSF57667">
    <property type="entry name" value="beta-beta-alpha zinc fingers"/>
    <property type="match status" value="2"/>
</dbReference>
<dbReference type="InterPro" id="IPR050527">
    <property type="entry name" value="Snail/Krueppel_Znf"/>
</dbReference>
<keyword evidence="3" id="KW-0677">Repeat</keyword>
<protein>
    <recommendedName>
        <fullName evidence="8">C2H2-type domain-containing protein</fullName>
    </recommendedName>
</protein>
<keyword evidence="6" id="KW-0539">Nucleus</keyword>
<evidence type="ECO:0000256" key="6">
    <source>
        <dbReference type="ARBA" id="ARBA00023242"/>
    </source>
</evidence>
<proteinExistence type="predicted"/>
<dbReference type="GO" id="GO:0008270">
    <property type="term" value="F:zinc ion binding"/>
    <property type="evidence" value="ECO:0007669"/>
    <property type="project" value="UniProtKB-KW"/>
</dbReference>
<organism evidence="9 10">
    <name type="scientific">Falco tinnunculus</name>
    <name type="common">Common kestrel</name>
    <dbReference type="NCBI Taxonomy" id="100819"/>
    <lineage>
        <taxon>Eukaryota</taxon>
        <taxon>Metazoa</taxon>
        <taxon>Chordata</taxon>
        <taxon>Craniata</taxon>
        <taxon>Vertebrata</taxon>
        <taxon>Euteleostomi</taxon>
        <taxon>Archelosauria</taxon>
        <taxon>Archosauria</taxon>
        <taxon>Dinosauria</taxon>
        <taxon>Saurischia</taxon>
        <taxon>Theropoda</taxon>
        <taxon>Coelurosauria</taxon>
        <taxon>Aves</taxon>
        <taxon>Neognathae</taxon>
        <taxon>Neoaves</taxon>
        <taxon>Telluraves</taxon>
        <taxon>Australaves</taxon>
        <taxon>Falconiformes</taxon>
        <taxon>Falconidae</taxon>
        <taxon>Falco</taxon>
    </lineage>
</organism>
<dbReference type="PANTHER" id="PTHR24388:SF54">
    <property type="entry name" value="PROTEIN ESCARGOT"/>
    <property type="match status" value="1"/>
</dbReference>
<feature type="domain" description="C2H2-type" evidence="8">
    <location>
        <begin position="71"/>
        <end position="98"/>
    </location>
</feature>
<dbReference type="InterPro" id="IPR013087">
    <property type="entry name" value="Znf_C2H2_type"/>
</dbReference>
<sequence length="100" mass="11266">SDEKRHACHLCLKAFCTASLLYNHVNVPTGTRTYKCSACDIAFVTSHALENPFKCYKMKLHICSHTGECSYACDLCSYASKDAYKLKRHMITHSGRTLKS</sequence>